<evidence type="ECO:0000259" key="2">
    <source>
        <dbReference type="Pfam" id="PF24320"/>
    </source>
</evidence>
<feature type="chain" id="PRO_5043832842" description="DUF7492 domain-containing protein" evidence="1">
    <location>
        <begin position="24"/>
        <end position="523"/>
    </location>
</feature>
<proteinExistence type="predicted"/>
<evidence type="ECO:0000313" key="3">
    <source>
        <dbReference type="EMBL" id="KAK4543278.1"/>
    </source>
</evidence>
<evidence type="ECO:0000256" key="1">
    <source>
        <dbReference type="SAM" id="SignalP"/>
    </source>
</evidence>
<organism evidence="3 4">
    <name type="scientific">Oleoguttula mirabilis</name>
    <dbReference type="NCBI Taxonomy" id="1507867"/>
    <lineage>
        <taxon>Eukaryota</taxon>
        <taxon>Fungi</taxon>
        <taxon>Dikarya</taxon>
        <taxon>Ascomycota</taxon>
        <taxon>Pezizomycotina</taxon>
        <taxon>Dothideomycetes</taxon>
        <taxon>Dothideomycetidae</taxon>
        <taxon>Mycosphaerellales</taxon>
        <taxon>Teratosphaeriaceae</taxon>
        <taxon>Oleoguttula</taxon>
    </lineage>
</organism>
<feature type="signal peptide" evidence="1">
    <location>
        <begin position="1"/>
        <end position="23"/>
    </location>
</feature>
<keyword evidence="1" id="KW-0732">Signal</keyword>
<accession>A0AAV9JDL4</accession>
<dbReference type="InterPro" id="IPR055915">
    <property type="entry name" value="DUF7492"/>
</dbReference>
<feature type="domain" description="DUF7492" evidence="2">
    <location>
        <begin position="22"/>
        <end position="275"/>
    </location>
</feature>
<evidence type="ECO:0000313" key="4">
    <source>
        <dbReference type="Proteomes" id="UP001324427"/>
    </source>
</evidence>
<dbReference type="AlphaFoldDB" id="A0AAV9JDL4"/>
<dbReference type="Proteomes" id="UP001324427">
    <property type="component" value="Unassembled WGS sequence"/>
</dbReference>
<keyword evidence="4" id="KW-1185">Reference proteome</keyword>
<sequence length="523" mass="54577">MNFFKSTTLLALSALIIAPLTAAHSWIEEYQVIDTNGSYIGDRGYSRGYMARTDPGYNGFSMDYLVPQTGVRINSTDLLCHPAQQTSNYTNTAYPKLQVQPGGYVAMKYLENGHVTLPWNQLGKPETAGTVFVYGTTQPSDTEKMADVLAWSTDGTGGNGKGFLMTAQNFDDGRCHQINCGNISTDRQLLFPAHVEGQPTSSVEQWCETDLKIPASQPVGTLTTYWVWQWPTKANADCTYPDGKDEYYTTCADFDIISGGSGNGDAKIAAEAATNTLVQEAPQSTAVSDFMSRKAYTTSPAVIMVSGTSTIGQSVTATSGFISACSAGQTSRPIVEIPASCAPISVFSGAAYTSAVQAIKAYATTAQITAAAAIASSAPSSTASAIATDVPATSQPSAYISSSMNATSIAPASTPTISAVTPAAVQDTITVTVTVNSLAASTTYAATANANVFSTLSTVVASAVQSSATAPTPSISSMSASSAAPTVGTNGMVEDVVVGTNDRTAHEHVARHALRRHARAFYP</sequence>
<reference evidence="3 4" key="1">
    <citation type="submission" date="2021-11" db="EMBL/GenBank/DDBJ databases">
        <title>Black yeast isolated from Biological Soil Crust.</title>
        <authorList>
            <person name="Kurbessoian T."/>
        </authorList>
    </citation>
    <scope>NUCLEOTIDE SEQUENCE [LARGE SCALE GENOMIC DNA]</scope>
    <source>
        <strain evidence="3 4">CCFEE 5522</strain>
    </source>
</reference>
<gene>
    <name evidence="3" type="ORF">LTR36_005637</name>
</gene>
<dbReference type="Pfam" id="PF24320">
    <property type="entry name" value="DUF7492"/>
    <property type="match status" value="1"/>
</dbReference>
<protein>
    <recommendedName>
        <fullName evidence="2">DUF7492 domain-containing protein</fullName>
    </recommendedName>
</protein>
<comment type="caution">
    <text evidence="3">The sequence shown here is derived from an EMBL/GenBank/DDBJ whole genome shotgun (WGS) entry which is preliminary data.</text>
</comment>
<dbReference type="EMBL" id="JAVFHQ010000033">
    <property type="protein sequence ID" value="KAK4543278.1"/>
    <property type="molecule type" value="Genomic_DNA"/>
</dbReference>
<name>A0AAV9JDL4_9PEZI</name>